<dbReference type="EMBL" id="QVQA01000253">
    <property type="protein sequence ID" value="KAF5093275.1"/>
    <property type="molecule type" value="Genomic_DNA"/>
</dbReference>
<name>A0ACB6UZ89_9ASCO</name>
<accession>A0ACB6UZ89</accession>
<keyword evidence="2" id="KW-1185">Reference proteome</keyword>
<sequence>MATEIKTTAKRVDSPASTGSVSLEPTKKATEAPAHKVTVPEPTAPEATPLEVTTPEATAAVGQSLVIAHLQSYPTVNAAYNYAASFSLVQRISNKAIPIFEAVREKSRPISDPIIKRASPILERADKLGDDILSRVDDKIPQLKTTEPQEVIDIARRPVETVISTAEAYSTAARDRFTVRIVKPIQDATENVKVQYASVYDSKGKPLIKTRVDPLLLPLNEKFEAFINFYLPKGEDVSKYENELARTVQLAIAAVKRARPVIDEKATQLKALPKETRAHVQEVYEKQRGEYADKSPVSSTIYASLATWKQISSEGVTYAGAVLHREPAPAEKS</sequence>
<evidence type="ECO:0000313" key="2">
    <source>
        <dbReference type="Proteomes" id="UP000744676"/>
    </source>
</evidence>
<gene>
    <name evidence="1" type="ORF">D0Z00_004142</name>
</gene>
<comment type="caution">
    <text evidence="1">The sequence shown here is derived from an EMBL/GenBank/DDBJ whole genome shotgun (WGS) entry which is preliminary data.</text>
</comment>
<proteinExistence type="predicted"/>
<evidence type="ECO:0000313" key="1">
    <source>
        <dbReference type="EMBL" id="KAF5093275.1"/>
    </source>
</evidence>
<reference evidence="1 2" key="1">
    <citation type="journal article" date="2020" name="Front. Microbiol.">
        <title>Phenotypic and Genetic Characterization of the Cheese Ripening Yeast Geotrichum candidum.</title>
        <authorList>
            <person name="Perkins V."/>
            <person name="Vignola S."/>
            <person name="Lessard M.H."/>
            <person name="Plante P.L."/>
            <person name="Corbeil J."/>
            <person name="Dugat-Bony E."/>
            <person name="Frenette M."/>
            <person name="Labrie S."/>
        </authorList>
    </citation>
    <scope>NUCLEOTIDE SEQUENCE [LARGE SCALE GENOMIC DNA]</scope>
    <source>
        <strain evidence="1 2">LMA-1147</strain>
    </source>
</reference>
<organism evidence="1 2">
    <name type="scientific">Geotrichum galactomycetum</name>
    <dbReference type="NCBI Taxonomy" id="27317"/>
    <lineage>
        <taxon>Eukaryota</taxon>
        <taxon>Fungi</taxon>
        <taxon>Dikarya</taxon>
        <taxon>Ascomycota</taxon>
        <taxon>Saccharomycotina</taxon>
        <taxon>Dipodascomycetes</taxon>
        <taxon>Dipodascales</taxon>
        <taxon>Dipodascaceae</taxon>
        <taxon>Geotrichum</taxon>
    </lineage>
</organism>
<protein>
    <submittedName>
        <fullName evidence="1">Uncharacterized protein</fullName>
    </submittedName>
</protein>
<dbReference type="Proteomes" id="UP000744676">
    <property type="component" value="Unassembled WGS sequence"/>
</dbReference>